<evidence type="ECO:0000256" key="6">
    <source>
        <dbReference type="ARBA" id="ARBA00012912"/>
    </source>
</evidence>
<dbReference type="PANTHER" id="PTHR11986:SF58">
    <property type="entry name" value="LEUCINE_METHIONINE RACEMASE"/>
    <property type="match status" value="1"/>
</dbReference>
<evidence type="ECO:0000313" key="17">
    <source>
        <dbReference type="EMBL" id="MDQ0163178.1"/>
    </source>
</evidence>
<evidence type="ECO:0000256" key="13">
    <source>
        <dbReference type="ARBA" id="ARBA00031787"/>
    </source>
</evidence>
<evidence type="ECO:0000256" key="9">
    <source>
        <dbReference type="ARBA" id="ARBA00022898"/>
    </source>
</evidence>
<evidence type="ECO:0000256" key="14">
    <source>
        <dbReference type="ARBA" id="ARBA00048021"/>
    </source>
</evidence>
<evidence type="ECO:0000256" key="12">
    <source>
        <dbReference type="ARBA" id="ARBA00030857"/>
    </source>
</evidence>
<dbReference type="InterPro" id="IPR005814">
    <property type="entry name" value="Aminotrans_3"/>
</dbReference>
<dbReference type="InterPro" id="IPR050103">
    <property type="entry name" value="Class-III_PLP-dep_AT"/>
</dbReference>
<dbReference type="Pfam" id="PF00202">
    <property type="entry name" value="Aminotran_3"/>
    <property type="match status" value="1"/>
</dbReference>
<evidence type="ECO:0000256" key="11">
    <source>
        <dbReference type="ARBA" id="ARBA00030204"/>
    </source>
</evidence>
<dbReference type="InterPro" id="IPR049704">
    <property type="entry name" value="Aminotrans_3_PPA_site"/>
</dbReference>
<comment type="similarity">
    <text evidence="4 16">Belongs to the class-III pyridoxal-phosphate-dependent aminotransferase family.</text>
</comment>
<dbReference type="PANTHER" id="PTHR11986">
    <property type="entry name" value="AMINOTRANSFERASE CLASS III"/>
    <property type="match status" value="1"/>
</dbReference>
<dbReference type="CDD" id="cd00610">
    <property type="entry name" value="OAT_like"/>
    <property type="match status" value="1"/>
</dbReference>
<evidence type="ECO:0000256" key="5">
    <source>
        <dbReference type="ARBA" id="ARBA00012876"/>
    </source>
</evidence>
<comment type="cofactor">
    <cofactor evidence="2">
        <name>pyridoxal 5'-phosphate</name>
        <dbReference type="ChEBI" id="CHEBI:597326"/>
    </cofactor>
</comment>
<dbReference type="GO" id="GO:0047298">
    <property type="term" value="F:(S)-3-amino-2-methylpropionate transaminase activity"/>
    <property type="evidence" value="ECO:0007669"/>
    <property type="project" value="UniProtKB-EC"/>
</dbReference>
<comment type="pathway">
    <text evidence="3">Amino-acid degradation; 4-aminobutanoate degradation.</text>
</comment>
<evidence type="ECO:0000313" key="18">
    <source>
        <dbReference type="Proteomes" id="UP001225646"/>
    </source>
</evidence>
<evidence type="ECO:0000256" key="16">
    <source>
        <dbReference type="RuleBase" id="RU003560"/>
    </source>
</evidence>
<accession>A0ABT9VQB1</accession>
<dbReference type="Gene3D" id="3.90.1150.10">
    <property type="entry name" value="Aspartate Aminotransferase, domain 1"/>
    <property type="match status" value="1"/>
</dbReference>
<proteinExistence type="inferred from homology"/>
<evidence type="ECO:0000256" key="8">
    <source>
        <dbReference type="ARBA" id="ARBA00022679"/>
    </source>
</evidence>
<evidence type="ECO:0000256" key="3">
    <source>
        <dbReference type="ARBA" id="ARBA00005176"/>
    </source>
</evidence>
<comment type="caution">
    <text evidence="17">The sequence shown here is derived from an EMBL/GenBank/DDBJ whole genome shotgun (WGS) entry which is preliminary data.</text>
</comment>
<dbReference type="PIRSF" id="PIRSF000521">
    <property type="entry name" value="Transaminase_4ab_Lys_Orn"/>
    <property type="match status" value="1"/>
</dbReference>
<evidence type="ECO:0000256" key="7">
    <source>
        <dbReference type="ARBA" id="ARBA00022576"/>
    </source>
</evidence>
<dbReference type="RefSeq" id="WP_419152345.1">
    <property type="nucleotide sequence ID" value="NZ_JAUSTR010000011.1"/>
</dbReference>
<dbReference type="Proteomes" id="UP001225646">
    <property type="component" value="Unassembled WGS sequence"/>
</dbReference>
<organism evidence="17 18">
    <name type="scientific">Aeribacillus alveayuensis</name>
    <dbReference type="NCBI Taxonomy" id="279215"/>
    <lineage>
        <taxon>Bacteria</taxon>
        <taxon>Bacillati</taxon>
        <taxon>Bacillota</taxon>
        <taxon>Bacilli</taxon>
        <taxon>Bacillales</taxon>
        <taxon>Bacillaceae</taxon>
        <taxon>Aeribacillus</taxon>
    </lineage>
</organism>
<dbReference type="EC" id="2.6.1.22" evidence="5"/>
<comment type="catalytic activity">
    <reaction evidence="14">
        <text>4-aminobutanoate + 2-oxoglutarate = succinate semialdehyde + L-glutamate</text>
        <dbReference type="Rhea" id="RHEA:23352"/>
        <dbReference type="ChEBI" id="CHEBI:16810"/>
        <dbReference type="ChEBI" id="CHEBI:29985"/>
        <dbReference type="ChEBI" id="CHEBI:57706"/>
        <dbReference type="ChEBI" id="CHEBI:59888"/>
        <dbReference type="EC" id="2.6.1.19"/>
    </reaction>
</comment>
<dbReference type="EC" id="2.6.1.19" evidence="6"/>
<dbReference type="EMBL" id="JAUSTR010000011">
    <property type="protein sequence ID" value="MDQ0163178.1"/>
    <property type="molecule type" value="Genomic_DNA"/>
</dbReference>
<dbReference type="SUPFAM" id="SSF53383">
    <property type="entry name" value="PLP-dependent transferases"/>
    <property type="match status" value="1"/>
</dbReference>
<dbReference type="InterPro" id="IPR015421">
    <property type="entry name" value="PyrdxlP-dep_Trfase_major"/>
</dbReference>
<protein>
    <recommendedName>
        <fullName evidence="12">(S)-3-amino-2-methylpropionate transaminase</fullName>
        <ecNumber evidence="6">2.6.1.19</ecNumber>
        <ecNumber evidence="5">2.6.1.22</ecNumber>
    </recommendedName>
    <alternativeName>
        <fullName evidence="13">GABA aminotransferase</fullName>
    </alternativeName>
    <alternativeName>
        <fullName evidence="11">Gamma-amino-N-butyrate transaminase</fullName>
    </alternativeName>
    <alternativeName>
        <fullName evidence="15">Glutamate:succinic semialdehyde transaminase</fullName>
    </alternativeName>
    <alternativeName>
        <fullName evidence="10">L-AIBAT</fullName>
    </alternativeName>
</protein>
<keyword evidence="18" id="KW-1185">Reference proteome</keyword>
<dbReference type="InterPro" id="IPR015422">
    <property type="entry name" value="PyrdxlP-dep_Trfase_small"/>
</dbReference>
<gene>
    <name evidence="17" type="ORF">J2S06_002256</name>
</gene>
<evidence type="ECO:0000256" key="10">
    <source>
        <dbReference type="ARBA" id="ARBA00029760"/>
    </source>
</evidence>
<dbReference type="InterPro" id="IPR015424">
    <property type="entry name" value="PyrdxlP-dep_Trfase"/>
</dbReference>
<evidence type="ECO:0000256" key="4">
    <source>
        <dbReference type="ARBA" id="ARBA00008954"/>
    </source>
</evidence>
<dbReference type="NCBIfam" id="TIGR00700">
    <property type="entry name" value="GABAtrnsam"/>
    <property type="match status" value="1"/>
</dbReference>
<dbReference type="InterPro" id="IPR004632">
    <property type="entry name" value="4NH2But_aminotransferase_bac"/>
</dbReference>
<name>A0ABT9VQB1_9BACI</name>
<evidence type="ECO:0000256" key="1">
    <source>
        <dbReference type="ARBA" id="ARBA00001750"/>
    </source>
</evidence>
<keyword evidence="7 17" id="KW-0032">Aminotransferase</keyword>
<evidence type="ECO:0000256" key="2">
    <source>
        <dbReference type="ARBA" id="ARBA00001933"/>
    </source>
</evidence>
<evidence type="ECO:0000256" key="15">
    <source>
        <dbReference type="ARBA" id="ARBA00050054"/>
    </source>
</evidence>
<sequence>MAIIKQTEVNEKSQALHKRRSEAVPRGPYNITSIYAESGKGAIIKDVDGNEYIDFAGGIGVQNVGHCHPKVVQAIKEQAEKLIHPCFHVAPYESYVKLAEQLNKLTPGEFTKKTMFANSGAEAVENAVKIARKYTKKAGILSFERGYHGRTLLTMTLTSKVKPYKHGFGPFAPSIYKLPYPYYYRAPQGMTTEQVDERLLQEIRDFFLNTAAADEVGAVILEPVQGEGGFVVPSKTFVKGLKEICEENDILFIADEIQTGFARTGKWFAIEHFDVTPDLMTMSKSIAAGMPLSAVTGRAEVMDASDPGQLGGTFGGSPIACQAGLAVIDVIKEEQLVDRANAIGKRINDFLQELKETNPFVGDVRGLGAMQAIELVKDKNTKEPAKEEVAQIVAQCNKNGLIALSAGIYSNVLRFLPPLVIQDDELEAGLNILKNAIEKVSKK</sequence>
<keyword evidence="8 17" id="KW-0808">Transferase</keyword>
<reference evidence="17 18" key="1">
    <citation type="submission" date="2023-07" db="EMBL/GenBank/DDBJ databases">
        <title>Genomic Encyclopedia of Type Strains, Phase IV (KMG-IV): sequencing the most valuable type-strain genomes for metagenomic binning, comparative biology and taxonomic classification.</title>
        <authorList>
            <person name="Goeker M."/>
        </authorList>
    </citation>
    <scope>NUCLEOTIDE SEQUENCE [LARGE SCALE GENOMIC DNA]</scope>
    <source>
        <strain evidence="17 18">DSM 19092</strain>
    </source>
</reference>
<dbReference type="GO" id="GO:0034386">
    <property type="term" value="F:4-aminobutyrate:2-oxoglutarate transaminase activity"/>
    <property type="evidence" value="ECO:0007669"/>
    <property type="project" value="UniProtKB-EC"/>
</dbReference>
<dbReference type="Gene3D" id="3.40.640.10">
    <property type="entry name" value="Type I PLP-dependent aspartate aminotransferase-like (Major domain)"/>
    <property type="match status" value="1"/>
</dbReference>
<dbReference type="PROSITE" id="PS00600">
    <property type="entry name" value="AA_TRANSFER_CLASS_3"/>
    <property type="match status" value="1"/>
</dbReference>
<comment type="catalytic activity">
    <reaction evidence="1">
        <text>(S)-3-amino-2-methylpropanoate + 2-oxoglutarate = 2-methyl-3-oxopropanoate + L-glutamate</text>
        <dbReference type="Rhea" id="RHEA:13993"/>
        <dbReference type="ChEBI" id="CHEBI:16810"/>
        <dbReference type="ChEBI" id="CHEBI:29985"/>
        <dbReference type="ChEBI" id="CHEBI:57700"/>
        <dbReference type="ChEBI" id="CHEBI:58655"/>
        <dbReference type="EC" id="2.6.1.22"/>
    </reaction>
</comment>
<keyword evidence="9 16" id="KW-0663">Pyridoxal phosphate</keyword>